<keyword evidence="4" id="KW-1185">Reference proteome</keyword>
<dbReference type="SUPFAM" id="SSF56935">
    <property type="entry name" value="Porins"/>
    <property type="match status" value="1"/>
</dbReference>
<keyword evidence="1" id="KW-0732">Signal</keyword>
<dbReference type="EMBL" id="JACIER010000003">
    <property type="protein sequence ID" value="MBB4043346.1"/>
    <property type="molecule type" value="Genomic_DNA"/>
</dbReference>
<dbReference type="Pfam" id="PF07715">
    <property type="entry name" value="Plug"/>
    <property type="match status" value="1"/>
</dbReference>
<reference evidence="3" key="1">
    <citation type="submission" date="2020-08" db="EMBL/GenBank/DDBJ databases">
        <title>Genomic Encyclopedia of Type Strains, Phase IV (KMG-IV): sequencing the most valuable type-strain genomes for metagenomic binning, comparative biology and taxonomic classification.</title>
        <authorList>
            <person name="Goeker M."/>
        </authorList>
    </citation>
    <scope>NUCLEOTIDE SEQUENCE [LARGE SCALE GENOMIC DNA]</scope>
    <source>
        <strain evidence="3">DSM 105720</strain>
    </source>
</reference>
<evidence type="ECO:0000259" key="2">
    <source>
        <dbReference type="Pfam" id="PF07715"/>
    </source>
</evidence>
<evidence type="ECO:0000313" key="3">
    <source>
        <dbReference type="EMBL" id="MBB4043346.1"/>
    </source>
</evidence>
<protein>
    <submittedName>
        <fullName evidence="3">TonB-linked SusC/RagA family outer membrane protein</fullName>
    </submittedName>
</protein>
<organism evidence="3 4">
    <name type="scientific">Bacteroides reticulotermitis</name>
    <dbReference type="NCBI Taxonomy" id="1133319"/>
    <lineage>
        <taxon>Bacteria</taxon>
        <taxon>Pseudomonadati</taxon>
        <taxon>Bacteroidota</taxon>
        <taxon>Bacteroidia</taxon>
        <taxon>Bacteroidales</taxon>
        <taxon>Bacteroidaceae</taxon>
        <taxon>Bacteroides</taxon>
    </lineage>
</organism>
<feature type="domain" description="TonB-dependent receptor plug" evidence="2">
    <location>
        <begin position="73"/>
        <end position="137"/>
    </location>
</feature>
<gene>
    <name evidence="3" type="ORF">GGR06_001113</name>
</gene>
<dbReference type="Proteomes" id="UP000560658">
    <property type="component" value="Unassembled WGS sequence"/>
</dbReference>
<sequence>MMKHIHIKFIFCALLTAPAVLPAGAQGLAENDSLNANELVHVAYRKVAPGNLLGGVSVINVEELTQKNYNTYSLDNMQGYVGGWNGNSLWGMSDRLILVDGVPRDANNILPTEIDQITFLKGASAVVLYGSRAAKGVISITTKRGKQAPFTVEVRANTGFNVVKSYPEYLGSAEYMALYNEARENDGLEALYSKADIYNYGSGENPYRYPNVNFYSSDYVKKAYNRSDVTAEISGGNRRARFYTNIGFNNTGDMFKFGEAKNNHASRLNVRGNVDLTLNESISAYVNANVSFYDSRGANGDSYWTVASTFRPNRVSPLIPLSYLDEHALAARDLLNNTSNIIDGKYFLGGTQSDLTNVFGNYYAAGYNKFTSRQFQFDAGVNIDLAKVLKGLSFQTQFSIDYATSYNTSYNNEYSTYAPTWSNYGGKEVIVGLTKYNNDKKSGVQNISGSTDNQTIAFSGQFNYQNTFATDHNVSAMLIASGYQQTYSGKYHRTSNVNMGLQLGYNYRNTYYADFGGAAIHSAKLAPGHRQAFSPSLTLGWRMSKENFLANSSVVDDLMLSVSGSVLHTDLGIDNYYMYEGIYNQSNGAWWGWRESVSLHSTNSTQGANKDLSFIKRKELAVNLKASLWNKMITADASFFVNSLEGQLITPSSLYPSYFFTYYPEASFMPNMNFNNDRRIGFDFKVDYNKRFGKVDFTAGVAGTYYTTKATKRSEINENQYQNRQGRPVDGLWGLQCLGFFQDDEEVAASPEQRFGGTVKKGDLKYVDQNGDNMIDDKDMVYLGKGGWYGDPLTLGLNLTAKWNKFTFFVLGTGSFGGNAMKNDSYHWVSGEKKYSDVVRGRWTEYTKETATYPRLTTGSGINNFQSSDFWMYKTDAIRLAKVQVTYDFPAQMFRKTFIHGLSAYVSGANLLTISKERKLLEMNVGSAPQTRFYNLGFKATF</sequence>
<feature type="chain" id="PRO_5032496055" evidence="1">
    <location>
        <begin position="26"/>
        <end position="942"/>
    </location>
</feature>
<feature type="signal peptide" evidence="1">
    <location>
        <begin position="1"/>
        <end position="25"/>
    </location>
</feature>
<accession>A0A840CVK1</accession>
<dbReference type="AlphaFoldDB" id="A0A840CVK1"/>
<dbReference type="Gene3D" id="2.170.130.10">
    <property type="entry name" value="TonB-dependent receptor, plug domain"/>
    <property type="match status" value="1"/>
</dbReference>
<dbReference type="InterPro" id="IPR012910">
    <property type="entry name" value="Plug_dom"/>
</dbReference>
<comment type="caution">
    <text evidence="3">The sequence shown here is derived from an EMBL/GenBank/DDBJ whole genome shotgun (WGS) entry which is preliminary data.</text>
</comment>
<name>A0A840CVK1_9BACE</name>
<dbReference type="InterPro" id="IPR037066">
    <property type="entry name" value="Plug_dom_sf"/>
</dbReference>
<dbReference type="InterPro" id="IPR023996">
    <property type="entry name" value="TonB-dep_OMP_SusC/RagA"/>
</dbReference>
<evidence type="ECO:0000313" key="4">
    <source>
        <dbReference type="Proteomes" id="UP000560658"/>
    </source>
</evidence>
<proteinExistence type="predicted"/>
<dbReference type="NCBIfam" id="TIGR04056">
    <property type="entry name" value="OMP_RagA_SusC"/>
    <property type="match status" value="1"/>
</dbReference>
<evidence type="ECO:0000256" key="1">
    <source>
        <dbReference type="SAM" id="SignalP"/>
    </source>
</evidence>